<keyword evidence="3" id="KW-1185">Reference proteome</keyword>
<dbReference type="EMBL" id="LZFO01000001">
    <property type="protein sequence ID" value="OFI07787.1"/>
    <property type="molecule type" value="Genomic_DNA"/>
</dbReference>
<dbReference type="OrthoDB" id="9815057at2"/>
<dbReference type="PATRIC" id="fig|1121290.3.peg.136"/>
<feature type="coiled-coil region" evidence="1">
    <location>
        <begin position="156"/>
        <end position="190"/>
    </location>
</feature>
<dbReference type="Proteomes" id="UP000175744">
    <property type="component" value="Unassembled WGS sequence"/>
</dbReference>
<organism evidence="2 3">
    <name type="scientific">Clostridium acetireducens DSM 10703</name>
    <dbReference type="NCBI Taxonomy" id="1121290"/>
    <lineage>
        <taxon>Bacteria</taxon>
        <taxon>Bacillati</taxon>
        <taxon>Bacillota</taxon>
        <taxon>Clostridia</taxon>
        <taxon>Eubacteriales</taxon>
        <taxon>Clostridiaceae</taxon>
        <taxon>Clostridium</taxon>
    </lineage>
</organism>
<reference evidence="2 3" key="1">
    <citation type="submission" date="2016-06" db="EMBL/GenBank/DDBJ databases">
        <title>Genome sequence of Clostridium acetireducens DSM 10703.</title>
        <authorList>
            <person name="Poehlein A."/>
            <person name="Fluechter S."/>
            <person name="Duerre P."/>
            <person name="Daniel R."/>
        </authorList>
    </citation>
    <scope>NUCLEOTIDE SEQUENCE [LARGE SCALE GENOMIC DNA]</scope>
    <source>
        <strain evidence="2 3">DSM 10703</strain>
    </source>
</reference>
<dbReference type="AlphaFoldDB" id="A0A1E8F2B4"/>
<evidence type="ECO:0000313" key="2">
    <source>
        <dbReference type="EMBL" id="OFI07787.1"/>
    </source>
</evidence>
<name>A0A1E8F2B4_9CLOT</name>
<dbReference type="RefSeq" id="WP_070109115.1">
    <property type="nucleotide sequence ID" value="NZ_LZFO01000001.1"/>
</dbReference>
<comment type="caution">
    <text evidence="2">The sequence shown here is derived from an EMBL/GenBank/DDBJ whole genome shotgun (WGS) entry which is preliminary data.</text>
</comment>
<accession>A0A1E8F2B4</accession>
<protein>
    <submittedName>
        <fullName evidence="2">Uncharacterized protein</fullName>
    </submittedName>
</protein>
<keyword evidence="1" id="KW-0175">Coiled coil</keyword>
<feature type="coiled-coil region" evidence="1">
    <location>
        <begin position="422"/>
        <end position="449"/>
    </location>
</feature>
<feature type="coiled-coil region" evidence="1">
    <location>
        <begin position="588"/>
        <end position="622"/>
    </location>
</feature>
<evidence type="ECO:0000256" key="1">
    <source>
        <dbReference type="SAM" id="Coils"/>
    </source>
</evidence>
<feature type="coiled-coil region" evidence="1">
    <location>
        <begin position="263"/>
        <end position="397"/>
    </location>
</feature>
<sequence>MIIKYEIYSIERFNRKILVLKEEQKSNYIKLNKLKEEYNKLELGKILDIPKDMEDKLHERDIKIIYGMDWLKKNNYSEEENLILIKNNPFLPYSLIMEKDDLIKLEKENLEIFTYYPIPIIRRDSLNLKSNKNSSELYNLEEVTFYLAFNNKLINEKELKKLLKEKKNQINNLMENINIKEKDIEFYENNKNQIEYSTLDKNNYENLQKQLVLKEEELNLKDSILNSTRDAISEINRIIEKTNKSIREGETEQYKLKMELEDFQTLSKKYEIYVNNKENLEKNKLILEDFNNKKSIINNEKENLENSLSNFLEDLTHLKSKLNETEKNLTKYFQYNNGHIIEKDIEDLEARYDSLTKELSSDIQLLEDNLKDANERLKNKEEDLINKQDEYNIKEEQYREVAYDRFKEQEIKRELKTVKESSNNINEDINKLNIIYAKLESKIENLYTKIKDDFGKYQPKERENIISIDFKNRIFENKHKLEEVILQKDKTFKIINIIESNLSNLEEFKDFNIMEKINIDVAVEDFNKFRGELQRDLRHSKEEEGKKSLLLIEEINKVSRKPEFFEDDFFRKSLETIEKSVDKPEIVIENLSITLDAHSALMEKLQADIDLITKEKENVCQSIYEYVLEVHTNIGKIDNNSSIKIRDKYVKMLNIKLPQWESNSDIYKLRVNDYIETLTNKALLRLKNNENIEDLISKSINTCELYNEVVSISNIDVKLYKIEEDKQVQISWNDVSQNSGGEGFLSAFVILSSLLSYMKRDETDIFSNNEDGKVIIMDNPFAQTSAEHLLKPLMDIAKKSNTQLICFSGLGGDSIYNRFDNIYVLNLISSKLKSGLKYLRSEKVKGEEFTENLIGSRFILEEVSVDQMDLF</sequence>
<proteinExistence type="predicted"/>
<gene>
    <name evidence="2" type="ORF">CLOACE_01350</name>
</gene>
<evidence type="ECO:0000313" key="3">
    <source>
        <dbReference type="Proteomes" id="UP000175744"/>
    </source>
</evidence>
<dbReference type="STRING" id="1121290.CLAOCE_01350"/>